<dbReference type="EMBL" id="MU825894">
    <property type="protein sequence ID" value="KAJ7383870.1"/>
    <property type="molecule type" value="Genomic_DNA"/>
</dbReference>
<name>A0A9W9ZM22_9CNID</name>
<sequence length="265" mass="30113">MDGNTVDQRSPENNSGLAMADAIGMINRAADLCFANKFLQAKTELEPWIQNSMYHAVAYSSVMCIQALLKFEQQAIQKASDSIKLAVNVCERHRKKPTWSETFSSWIWNPSYDEFTEEEKHAELCYTESLFLDALLTFIQDENLASFVWGAFKIRSCYQNYKTCLDMVSDEPCSSLQSPHDKDFEGGVHFGIGGFNLVLSLLPPMIIKLLEWVGFSGDRFLGLNHLHKGSRGQNLRSPMCSMLLLGYHTWITQYLGELKIIQAFK</sequence>
<organism evidence="1 2">
    <name type="scientific">Desmophyllum pertusum</name>
    <dbReference type="NCBI Taxonomy" id="174260"/>
    <lineage>
        <taxon>Eukaryota</taxon>
        <taxon>Metazoa</taxon>
        <taxon>Cnidaria</taxon>
        <taxon>Anthozoa</taxon>
        <taxon>Hexacorallia</taxon>
        <taxon>Scleractinia</taxon>
        <taxon>Caryophylliina</taxon>
        <taxon>Caryophylliidae</taxon>
        <taxon>Desmophyllum</taxon>
    </lineage>
</organism>
<proteinExistence type="predicted"/>
<dbReference type="InterPro" id="IPR019412">
    <property type="entry name" value="IML2/TPR_39"/>
</dbReference>
<dbReference type="Proteomes" id="UP001163046">
    <property type="component" value="Unassembled WGS sequence"/>
</dbReference>
<dbReference type="AlphaFoldDB" id="A0A9W9ZM22"/>
<dbReference type="PANTHER" id="PTHR31859:SF9">
    <property type="entry name" value="TETRATRICOPEPTIDE REPEAT PROTEIN 39B"/>
    <property type="match status" value="1"/>
</dbReference>
<dbReference type="PANTHER" id="PTHR31859">
    <property type="entry name" value="TETRATRICOPEPTIDE REPEAT PROTEIN 39 FAMILY MEMBER"/>
    <property type="match status" value="1"/>
</dbReference>
<evidence type="ECO:0000313" key="1">
    <source>
        <dbReference type="EMBL" id="KAJ7383870.1"/>
    </source>
</evidence>
<gene>
    <name evidence="1" type="primary">TTC39B_2</name>
    <name evidence="1" type="ORF">OS493_025747</name>
</gene>
<evidence type="ECO:0000313" key="2">
    <source>
        <dbReference type="Proteomes" id="UP001163046"/>
    </source>
</evidence>
<dbReference type="Pfam" id="PF10300">
    <property type="entry name" value="Iml2-TPR_39"/>
    <property type="match status" value="1"/>
</dbReference>
<accession>A0A9W9ZM22</accession>
<dbReference type="OrthoDB" id="43460at2759"/>
<comment type="caution">
    <text evidence="1">The sequence shown here is derived from an EMBL/GenBank/DDBJ whole genome shotgun (WGS) entry which is preliminary data.</text>
</comment>
<keyword evidence="2" id="KW-1185">Reference proteome</keyword>
<reference evidence="1" key="1">
    <citation type="submission" date="2023-01" db="EMBL/GenBank/DDBJ databases">
        <title>Genome assembly of the deep-sea coral Lophelia pertusa.</title>
        <authorList>
            <person name="Herrera S."/>
            <person name="Cordes E."/>
        </authorList>
    </citation>
    <scope>NUCLEOTIDE SEQUENCE</scope>
    <source>
        <strain evidence="1">USNM1676648</strain>
        <tissue evidence="1">Polyp</tissue>
    </source>
</reference>
<protein>
    <submittedName>
        <fullName evidence="1">Tetratricopeptide repeat protein 39B</fullName>
    </submittedName>
</protein>